<keyword evidence="3" id="KW-1185">Reference proteome</keyword>
<dbReference type="PANTHER" id="PTHR38016:SF1">
    <property type="entry name" value="LIMITING CO2-INDUCIBLE PROTEIN B_C BETA CARBONYIC ANHYDRASE DOMAIN-CONTAINING PROTEIN"/>
    <property type="match status" value="1"/>
</dbReference>
<dbReference type="Pfam" id="PF18599">
    <property type="entry name" value="LCIB_C_CA"/>
    <property type="match status" value="1"/>
</dbReference>
<reference evidence="2 3" key="1">
    <citation type="journal article" date="2019" name="Int. J. Syst. Evol. Microbiol.">
        <title>The Global Catalogue of Microorganisms (GCM) 10K type strain sequencing project: providing services to taxonomists for standard genome sequencing and annotation.</title>
        <authorList>
            <consortium name="The Broad Institute Genomics Platform"/>
            <consortium name="The Broad Institute Genome Sequencing Center for Infectious Disease"/>
            <person name="Wu L."/>
            <person name="Ma J."/>
        </authorList>
    </citation>
    <scope>NUCLEOTIDE SEQUENCE [LARGE SCALE GENOMIC DNA]</scope>
    <source>
        <strain evidence="2 3">JCM 10671</strain>
    </source>
</reference>
<organism evidence="2 3">
    <name type="scientific">Sporichthya brevicatena</name>
    <dbReference type="NCBI Taxonomy" id="171442"/>
    <lineage>
        <taxon>Bacteria</taxon>
        <taxon>Bacillati</taxon>
        <taxon>Actinomycetota</taxon>
        <taxon>Actinomycetes</taxon>
        <taxon>Sporichthyales</taxon>
        <taxon>Sporichthyaceae</taxon>
        <taxon>Sporichthya</taxon>
    </lineage>
</organism>
<dbReference type="PANTHER" id="PTHR38016">
    <property type="entry name" value="UNNAMED PRODUCT"/>
    <property type="match status" value="1"/>
</dbReference>
<evidence type="ECO:0000313" key="3">
    <source>
        <dbReference type="Proteomes" id="UP001500957"/>
    </source>
</evidence>
<dbReference type="InterPro" id="IPR040703">
    <property type="entry name" value="LCIB/C_CA"/>
</dbReference>
<accession>A0ABN1HBC1</accession>
<protein>
    <recommendedName>
        <fullName evidence="1">Limiting CO2-inducible protein B/C beta carbonyic anhydrase domain-containing protein</fullName>
    </recommendedName>
</protein>
<sequence>MSLQAFPGAIRVEEYVKRTYDACLVHGLVSEKTLAMVGVCRDELTDALTEPIRAAWGPPFRMSGMAGMLFLGQAGLRAAQFHAPGADGRRRYVAYVMPHIGIDDDGRIGYVRRPGQDVTTTACGALMAFRSELESGHVYGEIDPYDLEMSLLRQRLLRSIPYGNVPDIVELTTIARDVMLDDLGRTAARMKSWRDADIAVFSGIHIHTSDGDYVLPGHSSVRFEGSDNPVDLTAEI</sequence>
<name>A0ABN1HBC1_9ACTN</name>
<evidence type="ECO:0000259" key="1">
    <source>
        <dbReference type="Pfam" id="PF18599"/>
    </source>
</evidence>
<dbReference type="Proteomes" id="UP001500957">
    <property type="component" value="Unassembled WGS sequence"/>
</dbReference>
<proteinExistence type="predicted"/>
<feature type="domain" description="Limiting CO2-inducible protein B/C beta carbonyic anhydrase" evidence="1">
    <location>
        <begin position="10"/>
        <end position="221"/>
    </location>
</feature>
<comment type="caution">
    <text evidence="2">The sequence shown here is derived from an EMBL/GenBank/DDBJ whole genome shotgun (WGS) entry which is preliminary data.</text>
</comment>
<gene>
    <name evidence="2" type="ORF">GCM10009547_45710</name>
</gene>
<evidence type="ECO:0000313" key="2">
    <source>
        <dbReference type="EMBL" id="GAA0636287.1"/>
    </source>
</evidence>
<dbReference type="RefSeq" id="WP_344609184.1">
    <property type="nucleotide sequence ID" value="NZ_BAAAHE010000049.1"/>
</dbReference>
<dbReference type="EMBL" id="BAAAHE010000049">
    <property type="protein sequence ID" value="GAA0636287.1"/>
    <property type="molecule type" value="Genomic_DNA"/>
</dbReference>